<dbReference type="Proteomes" id="UP000004986">
    <property type="component" value="Unassembled WGS sequence"/>
</dbReference>
<dbReference type="EMBL" id="AEAI01002154">
    <property type="protein sequence ID" value="EGH47334.1"/>
    <property type="molecule type" value="Genomic_DNA"/>
</dbReference>
<protein>
    <submittedName>
        <fullName evidence="1">Uncharacterized protein</fullName>
    </submittedName>
</protein>
<gene>
    <name evidence="1" type="ORF">PSYPI_35745</name>
</gene>
<proteinExistence type="predicted"/>
<evidence type="ECO:0000313" key="1">
    <source>
        <dbReference type="EMBL" id="EGH47334.1"/>
    </source>
</evidence>
<evidence type="ECO:0000313" key="2">
    <source>
        <dbReference type="Proteomes" id="UP000004986"/>
    </source>
</evidence>
<reference evidence="1 2" key="1">
    <citation type="journal article" date="2011" name="PLoS Pathog.">
        <title>Dynamic evolution of pathogenicity revealed by sequencing and comparative genomics of 19 Pseudomonas syringae isolates.</title>
        <authorList>
            <person name="Baltrus D.A."/>
            <person name="Nishimura M.T."/>
            <person name="Romanchuk A."/>
            <person name="Chang J.H."/>
            <person name="Mukhtar M.S."/>
            <person name="Cherkis K."/>
            <person name="Roach J."/>
            <person name="Grant S.R."/>
            <person name="Jones C.D."/>
            <person name="Dangl J.L."/>
        </authorList>
    </citation>
    <scope>NUCLEOTIDE SEQUENCE [LARGE SCALE GENOMIC DNA]</scope>
    <source>
        <strain evidence="1 2">1704B</strain>
    </source>
</reference>
<organism evidence="1 2">
    <name type="scientific">Pseudomonas syringae pv. pisi str. 1704B</name>
    <dbReference type="NCBI Taxonomy" id="629263"/>
    <lineage>
        <taxon>Bacteria</taxon>
        <taxon>Pseudomonadati</taxon>
        <taxon>Pseudomonadota</taxon>
        <taxon>Gammaproteobacteria</taxon>
        <taxon>Pseudomonadales</taxon>
        <taxon>Pseudomonadaceae</taxon>
        <taxon>Pseudomonas</taxon>
        <taxon>Pseudomonas syringae</taxon>
    </lineage>
</organism>
<name>F3GJT1_PSESJ</name>
<dbReference type="HOGENOM" id="CLU_3347547_0_0_6"/>
<dbReference type="PROSITE" id="PS51257">
    <property type="entry name" value="PROKAR_LIPOPROTEIN"/>
    <property type="match status" value="1"/>
</dbReference>
<dbReference type="AlphaFoldDB" id="F3GJT1"/>
<comment type="caution">
    <text evidence="1">The sequence shown here is derived from an EMBL/GenBank/DDBJ whole genome shotgun (WGS) entry which is preliminary data.</text>
</comment>
<sequence length="37" mass="3575">MCPGKIQAAVAVLEGVGAASTGLSACAGQLLVLFGDR</sequence>
<dbReference type="BioCyc" id="PSYR629263:G11X0-6470-MONOMER"/>
<accession>F3GJT1</accession>
<keyword evidence="2" id="KW-1185">Reference proteome</keyword>